<comment type="caution">
    <text evidence="2">The sequence shown here is derived from an EMBL/GenBank/DDBJ whole genome shotgun (WGS) entry which is preliminary data.</text>
</comment>
<name>A0A9D1CGF6_9FIRM</name>
<reference evidence="2" key="2">
    <citation type="journal article" date="2021" name="PeerJ">
        <title>Extensive microbial diversity within the chicken gut microbiome revealed by metagenomics and culture.</title>
        <authorList>
            <person name="Gilroy R."/>
            <person name="Ravi A."/>
            <person name="Getino M."/>
            <person name="Pursley I."/>
            <person name="Horton D.L."/>
            <person name="Alikhan N.F."/>
            <person name="Baker D."/>
            <person name="Gharbi K."/>
            <person name="Hall N."/>
            <person name="Watson M."/>
            <person name="Adriaenssens E.M."/>
            <person name="Foster-Nyarko E."/>
            <person name="Jarju S."/>
            <person name="Secka A."/>
            <person name="Antonio M."/>
            <person name="Oren A."/>
            <person name="Chaudhuri R.R."/>
            <person name="La Ragione R."/>
            <person name="Hildebrand F."/>
            <person name="Pallen M.J."/>
        </authorList>
    </citation>
    <scope>NUCLEOTIDE SEQUENCE</scope>
    <source>
        <strain evidence="2">ChiGjej2B2-12916</strain>
    </source>
</reference>
<dbReference type="Proteomes" id="UP000886879">
    <property type="component" value="Unassembled WGS sequence"/>
</dbReference>
<accession>A0A9D1CGF6</accession>
<dbReference type="InterPro" id="IPR024207">
    <property type="entry name" value="CotJB_dom"/>
</dbReference>
<gene>
    <name evidence="2" type="ORF">IAD31_01155</name>
</gene>
<keyword evidence="2" id="KW-0167">Capsid protein</keyword>
<keyword evidence="2" id="KW-0946">Virion</keyword>
<evidence type="ECO:0000259" key="1">
    <source>
        <dbReference type="Pfam" id="PF12652"/>
    </source>
</evidence>
<reference evidence="2" key="1">
    <citation type="submission" date="2020-10" db="EMBL/GenBank/DDBJ databases">
        <authorList>
            <person name="Gilroy R."/>
        </authorList>
    </citation>
    <scope>NUCLEOTIDE SEQUENCE</scope>
    <source>
        <strain evidence="2">ChiGjej2B2-12916</strain>
    </source>
</reference>
<feature type="domain" description="Protein CotJB" evidence="1">
    <location>
        <begin position="72"/>
        <end position="142"/>
    </location>
</feature>
<protein>
    <submittedName>
        <fullName evidence="2">Spore coat protein CotJB</fullName>
    </submittedName>
</protein>
<evidence type="ECO:0000313" key="3">
    <source>
        <dbReference type="Proteomes" id="UP000886879"/>
    </source>
</evidence>
<organism evidence="2 3">
    <name type="scientific">Candidatus Enterenecus faecium</name>
    <dbReference type="NCBI Taxonomy" id="2840780"/>
    <lineage>
        <taxon>Bacteria</taxon>
        <taxon>Bacillati</taxon>
        <taxon>Bacillota</taxon>
        <taxon>Clostridia</taxon>
        <taxon>Eubacteriales</taxon>
        <taxon>Candidatus Enterenecus</taxon>
    </lineage>
</organism>
<proteinExistence type="predicted"/>
<dbReference type="AlphaFoldDB" id="A0A9D1CGF6"/>
<evidence type="ECO:0000313" key="2">
    <source>
        <dbReference type="EMBL" id="HIQ60198.1"/>
    </source>
</evidence>
<dbReference type="Pfam" id="PF12652">
    <property type="entry name" value="CotJB"/>
    <property type="match status" value="1"/>
</dbReference>
<sequence>MNEPTNRPCGDGMGTLPSCAPLAVPYVPFQQNGSQTYSQQDALANGTLFPGLNLPFQINAVAATPAQTGALELQALSFVLTELGLYLDTHPQDKEAFDLFREYAKLAKEGRRRYEAMYGPLTQQAAANQDQYTWLNDPWPWEYRQEGGMR</sequence>
<dbReference type="EMBL" id="DVFO01000009">
    <property type="protein sequence ID" value="HIQ60198.1"/>
    <property type="molecule type" value="Genomic_DNA"/>
</dbReference>
<dbReference type="Pfam" id="PF11007">
    <property type="entry name" value="CotJA"/>
    <property type="match status" value="1"/>
</dbReference>
<dbReference type="InterPro" id="IPR020256">
    <property type="entry name" value="Spore_coat_CotJA"/>
</dbReference>